<evidence type="ECO:0000256" key="4">
    <source>
        <dbReference type="ARBA" id="ARBA00022643"/>
    </source>
</evidence>
<comment type="similarity">
    <text evidence="10">Belongs to the Dus family. DusA subfamily.</text>
</comment>
<dbReference type="AlphaFoldDB" id="A0A0H2XNI5"/>
<feature type="binding site" evidence="10 13">
    <location>
        <position position="191"/>
    </location>
    <ligand>
        <name>FMN</name>
        <dbReference type="ChEBI" id="CHEBI:58210"/>
    </ligand>
</feature>
<comment type="catalytic activity">
    <reaction evidence="10">
        <text>5,6-dihydrouridine(20) in tRNA + NADP(+) = uridine(20) in tRNA + NADPH + H(+)</text>
        <dbReference type="Rhea" id="RHEA:53336"/>
        <dbReference type="Rhea" id="RHEA-COMP:13533"/>
        <dbReference type="Rhea" id="RHEA-COMP:13534"/>
        <dbReference type="ChEBI" id="CHEBI:15378"/>
        <dbReference type="ChEBI" id="CHEBI:57783"/>
        <dbReference type="ChEBI" id="CHEBI:58349"/>
        <dbReference type="ChEBI" id="CHEBI:65315"/>
        <dbReference type="ChEBI" id="CHEBI:74443"/>
        <dbReference type="EC" id="1.3.1.91"/>
    </reaction>
</comment>
<keyword evidence="13" id="KW-0547">Nucleotide-binding</keyword>
<dbReference type="EC" id="1.3.1.91" evidence="10"/>
<evidence type="ECO:0000256" key="11">
    <source>
        <dbReference type="PIRNR" id="PIRNR006621"/>
    </source>
</evidence>
<protein>
    <recommendedName>
        <fullName evidence="10">tRNA-dihydrouridine(20/20a) synthase</fullName>
        <ecNumber evidence="10">1.3.1.91</ecNumber>
    </recommendedName>
    <alternativeName>
        <fullName evidence="10">U20-specific dihydrouridine synthase</fullName>
        <shortName evidence="10">U20-specific Dus</shortName>
    </alternativeName>
    <alternativeName>
        <fullName evidence="10">tRNA-dihydrouridine synthase A</fullName>
    </alternativeName>
</protein>
<gene>
    <name evidence="10" type="primary">dusA</name>
    <name evidence="15" type="ordered locus">Bcen_1088</name>
</gene>
<feature type="binding site" evidence="10 13">
    <location>
        <position position="90"/>
    </location>
    <ligand>
        <name>FMN</name>
        <dbReference type="ChEBI" id="CHEBI:58210"/>
    </ligand>
</feature>
<evidence type="ECO:0000256" key="7">
    <source>
        <dbReference type="ARBA" id="ARBA00022884"/>
    </source>
</evidence>
<dbReference type="InterPro" id="IPR001269">
    <property type="entry name" value="DUS_fam"/>
</dbReference>
<dbReference type="FunFam" id="3.20.20.70:FF:000083">
    <property type="entry name" value="tRNA-dihydrouridine(20/20a) synthase"/>
    <property type="match status" value="1"/>
</dbReference>
<feature type="domain" description="DUS-like FMN-binding" evidence="14">
    <location>
        <begin position="35"/>
        <end position="334"/>
    </location>
</feature>
<dbReference type="PIRSF" id="PIRSF006621">
    <property type="entry name" value="Dus"/>
    <property type="match status" value="1"/>
</dbReference>
<feature type="site" description="Interacts with tRNA" evidence="10">
    <location>
        <position position="206"/>
    </location>
</feature>
<comment type="catalytic activity">
    <reaction evidence="10">
        <text>5,6-dihydrouridine(20a) in tRNA + NAD(+) = uridine(20a) in tRNA + NADH + H(+)</text>
        <dbReference type="Rhea" id="RHEA:53348"/>
        <dbReference type="Rhea" id="RHEA-COMP:13535"/>
        <dbReference type="Rhea" id="RHEA-COMP:13536"/>
        <dbReference type="ChEBI" id="CHEBI:15378"/>
        <dbReference type="ChEBI" id="CHEBI:57540"/>
        <dbReference type="ChEBI" id="CHEBI:57945"/>
        <dbReference type="ChEBI" id="CHEBI:65315"/>
        <dbReference type="ChEBI" id="CHEBI:74443"/>
    </reaction>
</comment>
<dbReference type="SUPFAM" id="SSF51395">
    <property type="entry name" value="FMN-linked oxidoreductases"/>
    <property type="match status" value="1"/>
</dbReference>
<evidence type="ECO:0000256" key="9">
    <source>
        <dbReference type="ARBA" id="ARBA00058013"/>
    </source>
</evidence>
<sequence length="365" mass="40467">MAGIAVKYSVVSVPPGLYPNSMSVPSSLPPRRVSVAPMLDWTDRHCRSFHRTLTRNTWLYTEMITTGALLFGDAQRHLAFTPSESPVALQLGGSERDDLARAAKLGEQWGYDEINLNCGCPSERVQRGAFGACLMNEPQLVADCVRAMRDAVSVPVTVKHRIGVDAVEDYAFVRDFVGTVAEAGCETFVVHARNAILKGLSPKENREIPPLKYDYAYRLKRDFPSLEIVINGGITTLDEVAQHLEHVDGVMLGREAYHNPYVLAEVDARFYGSTAAVPMREEAEAQLIEYCAAELKRGTYLGAIVRHALGLYRGMPGARGWRRVLSDNKKLARGDLAVFDEARAHLNEAEEIFEKKALQDSKVFV</sequence>
<evidence type="ECO:0000256" key="5">
    <source>
        <dbReference type="ARBA" id="ARBA00022694"/>
    </source>
</evidence>
<dbReference type="NCBIfam" id="NF008774">
    <property type="entry name" value="PRK11815.1"/>
    <property type="match status" value="1"/>
</dbReference>
<comment type="cofactor">
    <cofactor evidence="1 10 11 13">
        <name>FMN</name>
        <dbReference type="ChEBI" id="CHEBI:58210"/>
    </cofactor>
</comment>
<evidence type="ECO:0000256" key="12">
    <source>
        <dbReference type="PIRSR" id="PIRSR006621-1"/>
    </source>
</evidence>
<dbReference type="InterPro" id="IPR013785">
    <property type="entry name" value="Aldolase_TIM"/>
</dbReference>
<feature type="active site" description="Proton donor" evidence="10 12">
    <location>
        <position position="120"/>
    </location>
</feature>
<keyword evidence="5 10" id="KW-0819">tRNA processing</keyword>
<keyword evidence="8 10" id="KW-0560">Oxidoreductase</keyword>
<evidence type="ECO:0000313" key="15">
    <source>
        <dbReference type="EMBL" id="ABF75995.1"/>
    </source>
</evidence>
<dbReference type="InterPro" id="IPR004653">
    <property type="entry name" value="DusA"/>
</dbReference>
<comment type="catalytic activity">
    <reaction evidence="10">
        <text>5,6-dihydrouridine(20) in tRNA + NAD(+) = uridine(20) in tRNA + NADH + H(+)</text>
        <dbReference type="Rhea" id="RHEA:53340"/>
        <dbReference type="Rhea" id="RHEA-COMP:13533"/>
        <dbReference type="Rhea" id="RHEA-COMP:13534"/>
        <dbReference type="ChEBI" id="CHEBI:15378"/>
        <dbReference type="ChEBI" id="CHEBI:57540"/>
        <dbReference type="ChEBI" id="CHEBI:57945"/>
        <dbReference type="ChEBI" id="CHEBI:65315"/>
        <dbReference type="ChEBI" id="CHEBI:74443"/>
        <dbReference type="EC" id="1.3.1.91"/>
    </reaction>
</comment>
<dbReference type="InterPro" id="IPR035587">
    <property type="entry name" value="DUS-like_FMN-bd"/>
</dbReference>
<dbReference type="CDD" id="cd02801">
    <property type="entry name" value="DUS_like_FMN"/>
    <property type="match status" value="1"/>
</dbReference>
<keyword evidence="7 10" id="KW-0694">RNA-binding</keyword>
<organism evidence="15">
    <name type="scientific">Burkholderia orbicola (strain AU 1054)</name>
    <dbReference type="NCBI Taxonomy" id="331271"/>
    <lineage>
        <taxon>Bacteria</taxon>
        <taxon>Pseudomonadati</taxon>
        <taxon>Pseudomonadota</taxon>
        <taxon>Betaproteobacteria</taxon>
        <taxon>Burkholderiales</taxon>
        <taxon>Burkholderiaceae</taxon>
        <taxon>Burkholderia</taxon>
        <taxon>Burkholderia cepacia complex</taxon>
        <taxon>Burkholderia orbicola</taxon>
    </lineage>
</organism>
<keyword evidence="4 10" id="KW-0288">FMN</keyword>
<feature type="site" description="Interacts with tRNA; defines subfamily-specific binding signature" evidence="10">
    <location>
        <position position="319"/>
    </location>
</feature>
<accession>A0A0H2XNI5</accession>
<comment type="function">
    <text evidence="9 10">Catalyzes the synthesis of 5,6-dihydrouridine (D), a modified base found in the D-loop of most tRNAs, via the reduction of the C5-C6 double bond in target uridines. Specifically modifies U20 and U20a in tRNAs.</text>
</comment>
<evidence type="ECO:0000256" key="6">
    <source>
        <dbReference type="ARBA" id="ARBA00022857"/>
    </source>
</evidence>
<feature type="binding site" evidence="10 13">
    <location>
        <position position="159"/>
    </location>
    <ligand>
        <name>FMN</name>
        <dbReference type="ChEBI" id="CHEBI:58210"/>
    </ligand>
</feature>
<feature type="site" description="Interacts with tRNA; defines subfamily-specific binding signature" evidence="10">
    <location>
        <position position="203"/>
    </location>
</feature>
<dbReference type="InterPro" id="IPR018517">
    <property type="entry name" value="tRNA_hU_synthase_CS"/>
</dbReference>
<evidence type="ECO:0000256" key="2">
    <source>
        <dbReference type="ARBA" id="ARBA00022555"/>
    </source>
</evidence>
<evidence type="ECO:0000259" key="14">
    <source>
        <dbReference type="Pfam" id="PF01207"/>
    </source>
</evidence>
<name>A0A0H2XNI5_BURO1</name>
<comment type="similarity">
    <text evidence="11">Belongs to the dus family.</text>
</comment>
<dbReference type="GO" id="GO:0102264">
    <property type="term" value="F:tRNA-dihydrouridine20 synthase activity"/>
    <property type="evidence" value="ECO:0007669"/>
    <property type="project" value="UniProtKB-EC"/>
</dbReference>
<feature type="site" description="Interacts with tRNA" evidence="10">
    <location>
        <position position="117"/>
    </location>
</feature>
<dbReference type="PANTHER" id="PTHR42907:SF1">
    <property type="entry name" value="FMN-LINKED OXIDOREDUCTASES SUPERFAMILY PROTEIN"/>
    <property type="match status" value="1"/>
</dbReference>
<proteinExistence type="inferred from homology"/>
<reference evidence="15" key="1">
    <citation type="submission" date="2006-05" db="EMBL/GenBank/DDBJ databases">
        <title>Complete sequence of chromosome 1 of Burkholderia cenocepacia AU 1054.</title>
        <authorList>
            <consortium name="US DOE Joint Genome Institute"/>
            <person name="Copeland A."/>
            <person name="Lucas S."/>
            <person name="Lapidus A."/>
            <person name="Barry K."/>
            <person name="Detter J.C."/>
            <person name="Glavina del Rio T."/>
            <person name="Hammon N."/>
            <person name="Israni S."/>
            <person name="Dalin E."/>
            <person name="Tice H."/>
            <person name="Pitluck S."/>
            <person name="Chain P."/>
            <person name="Malfatti S."/>
            <person name="Shin M."/>
            <person name="Vergez L."/>
            <person name="Schmutz J."/>
            <person name="Larimer F."/>
            <person name="Land M."/>
            <person name="Hauser L."/>
            <person name="Kyrpides N."/>
            <person name="Lykidis A."/>
            <person name="LiPuma J.J."/>
            <person name="Konstantinidis K."/>
            <person name="Tiedje J.M."/>
            <person name="Richardson P."/>
        </authorList>
    </citation>
    <scope>NUCLEOTIDE SEQUENCE [LARGE SCALE GENOMIC DNA]</scope>
    <source>
        <strain evidence="15">AU 1054</strain>
    </source>
</reference>
<evidence type="ECO:0000256" key="10">
    <source>
        <dbReference type="HAMAP-Rule" id="MF_02041"/>
    </source>
</evidence>
<keyword evidence="2 10" id="KW-0820">tRNA-binding</keyword>
<dbReference type="GO" id="GO:0000049">
    <property type="term" value="F:tRNA binding"/>
    <property type="evidence" value="ECO:0007669"/>
    <property type="project" value="UniProtKB-UniRule"/>
</dbReference>
<dbReference type="Gene3D" id="1.20.120.1460">
    <property type="match status" value="1"/>
</dbReference>
<dbReference type="HOGENOM" id="CLU_013299_2_1_4"/>
<dbReference type="GO" id="GO:0102266">
    <property type="term" value="F:tRNA-dihydrouridine20a synthase activity"/>
    <property type="evidence" value="ECO:0007669"/>
    <property type="project" value="RHEA"/>
</dbReference>
<dbReference type="GO" id="GO:0050660">
    <property type="term" value="F:flavin adenine dinucleotide binding"/>
    <property type="evidence" value="ECO:0007669"/>
    <property type="project" value="InterPro"/>
</dbReference>
<evidence type="ECO:0000256" key="13">
    <source>
        <dbReference type="PIRSR" id="PIRSR006621-2"/>
    </source>
</evidence>
<dbReference type="PANTHER" id="PTHR42907">
    <property type="entry name" value="FMN-LINKED OXIDOREDUCTASES SUPERFAMILY PROTEIN"/>
    <property type="match status" value="1"/>
</dbReference>
<feature type="binding site" evidence="10 13">
    <location>
        <begin position="231"/>
        <end position="233"/>
    </location>
    <ligand>
        <name>FMN</name>
        <dbReference type="ChEBI" id="CHEBI:58210"/>
    </ligand>
</feature>
<dbReference type="HAMAP" id="MF_02041">
    <property type="entry name" value="DusA_subfam"/>
    <property type="match status" value="1"/>
</dbReference>
<dbReference type="Pfam" id="PF01207">
    <property type="entry name" value="Dus"/>
    <property type="match status" value="1"/>
</dbReference>
<feature type="site" description="Interacts with tRNA; defines subfamily-specific binding signature" evidence="10">
    <location>
        <position position="322"/>
    </location>
</feature>
<keyword evidence="6 10" id="KW-0521">NADP</keyword>
<dbReference type="GO" id="GO:0010181">
    <property type="term" value="F:FMN binding"/>
    <property type="evidence" value="ECO:0007669"/>
    <property type="project" value="UniProtKB-UniRule"/>
</dbReference>
<keyword evidence="3 10" id="KW-0285">Flavoprotein</keyword>
<dbReference type="NCBIfam" id="TIGR00742">
    <property type="entry name" value="yjbN"/>
    <property type="match status" value="1"/>
</dbReference>
<evidence type="ECO:0000256" key="3">
    <source>
        <dbReference type="ARBA" id="ARBA00022630"/>
    </source>
</evidence>
<evidence type="ECO:0000256" key="8">
    <source>
        <dbReference type="ARBA" id="ARBA00023002"/>
    </source>
</evidence>
<evidence type="ECO:0000256" key="1">
    <source>
        <dbReference type="ARBA" id="ARBA00001917"/>
    </source>
</evidence>
<dbReference type="EMBL" id="CP000378">
    <property type="protein sequence ID" value="ABF75995.1"/>
    <property type="molecule type" value="Genomic_DNA"/>
</dbReference>
<dbReference type="PROSITE" id="PS01136">
    <property type="entry name" value="UPF0034"/>
    <property type="match status" value="1"/>
</dbReference>
<comment type="catalytic activity">
    <reaction evidence="10">
        <text>5,6-dihydrouridine(20a) in tRNA + NADP(+) = uridine(20a) in tRNA + NADPH + H(+)</text>
        <dbReference type="Rhea" id="RHEA:53344"/>
        <dbReference type="Rhea" id="RHEA-COMP:13535"/>
        <dbReference type="Rhea" id="RHEA-COMP:13536"/>
        <dbReference type="ChEBI" id="CHEBI:15378"/>
        <dbReference type="ChEBI" id="CHEBI:57783"/>
        <dbReference type="ChEBI" id="CHEBI:58349"/>
        <dbReference type="ChEBI" id="CHEBI:65315"/>
        <dbReference type="ChEBI" id="CHEBI:74443"/>
    </reaction>
</comment>
<dbReference type="Gene3D" id="3.20.20.70">
    <property type="entry name" value="Aldolase class I"/>
    <property type="match status" value="1"/>
</dbReference>
<feature type="binding site" evidence="10">
    <location>
        <begin position="37"/>
        <end position="39"/>
    </location>
    <ligand>
        <name>FMN</name>
        <dbReference type="ChEBI" id="CHEBI:58210"/>
    </ligand>
</feature>
<feature type="binding site" evidence="10 13">
    <location>
        <begin position="253"/>
        <end position="254"/>
    </location>
    <ligand>
        <name>FMN</name>
        <dbReference type="ChEBI" id="CHEBI:58210"/>
    </ligand>
</feature>